<sequence>MYHAANITVEKKEEIQFTKWSNTRLLPPQAIRRALEPCSKKKVDESKEEYPIFKSWAERLHEYSDKKIPFSLEQFKLDATTVNVLEQMGVIYEDKDKEDAVRYYMPEIFREGLGFSSQGARPRVLALKRKVLGKSNF</sequence>
<protein>
    <submittedName>
        <fullName evidence="1">Uncharacterized protein</fullName>
    </submittedName>
</protein>
<evidence type="ECO:0000313" key="1">
    <source>
        <dbReference type="EMBL" id="CCI28033.1"/>
    </source>
</evidence>
<comment type="caution">
    <text evidence="1">The sequence shown here is derived from an EMBL/GenBank/DDBJ whole genome shotgun (WGS) entry which is preliminary data.</text>
</comment>
<proteinExistence type="predicted"/>
<dbReference type="EMBL" id="CAIO01000422">
    <property type="protein sequence ID" value="CCI28033.1"/>
    <property type="molecule type" value="Genomic_DNA"/>
</dbReference>
<accession>I4I159</accession>
<dbReference type="AlphaFoldDB" id="I4I159"/>
<dbReference type="HOGENOM" id="CLU_1862878_0_0_3"/>
<dbReference type="Proteomes" id="UP000004775">
    <property type="component" value="Unassembled WGS sequence"/>
</dbReference>
<organism evidence="1 2">
    <name type="scientific">Microcystis aeruginosa PCC 9809</name>
    <dbReference type="NCBI Taxonomy" id="1160285"/>
    <lineage>
        <taxon>Bacteria</taxon>
        <taxon>Bacillati</taxon>
        <taxon>Cyanobacteriota</taxon>
        <taxon>Cyanophyceae</taxon>
        <taxon>Oscillatoriophycideae</taxon>
        <taxon>Chroococcales</taxon>
        <taxon>Microcystaceae</taxon>
        <taxon>Microcystis</taxon>
    </lineage>
</organism>
<reference evidence="1 2" key="1">
    <citation type="submission" date="2012-04" db="EMBL/GenBank/DDBJ databases">
        <authorList>
            <person name="Genoscope - CEA"/>
        </authorList>
    </citation>
    <scope>NUCLEOTIDE SEQUENCE [LARGE SCALE GENOMIC DNA]</scope>
    <source>
        <strain evidence="1 2">9809</strain>
    </source>
</reference>
<gene>
    <name evidence="1" type="ORF">MICAH_4790006</name>
</gene>
<name>I4I159_MICAE</name>
<dbReference type="RefSeq" id="WP_002798634.1">
    <property type="nucleotide sequence ID" value="NZ_HE973776.1"/>
</dbReference>
<evidence type="ECO:0000313" key="2">
    <source>
        <dbReference type="Proteomes" id="UP000004775"/>
    </source>
</evidence>